<reference evidence="5 6" key="1">
    <citation type="submission" date="2022-09" db="EMBL/GenBank/DDBJ databases">
        <authorList>
            <person name="Han X.L."/>
            <person name="Wang Q."/>
            <person name="Lu T."/>
        </authorList>
    </citation>
    <scope>NUCLEOTIDE SEQUENCE [LARGE SCALE GENOMIC DNA]</scope>
    <source>
        <strain evidence="5 6">WQ 127069</strain>
    </source>
</reference>
<comment type="similarity">
    <text evidence="1">Belongs to the LysR transcriptional regulatory family.</text>
</comment>
<evidence type="ECO:0000313" key="6">
    <source>
        <dbReference type="Proteomes" id="UP001652445"/>
    </source>
</evidence>
<dbReference type="PANTHER" id="PTHR30126">
    <property type="entry name" value="HTH-TYPE TRANSCRIPTIONAL REGULATOR"/>
    <property type="match status" value="1"/>
</dbReference>
<keyword evidence="6" id="KW-1185">Reference proteome</keyword>
<organism evidence="5 6">
    <name type="scientific">Paenibacillus baimaensis</name>
    <dbReference type="NCBI Taxonomy" id="2982185"/>
    <lineage>
        <taxon>Bacteria</taxon>
        <taxon>Bacillati</taxon>
        <taxon>Bacillota</taxon>
        <taxon>Bacilli</taxon>
        <taxon>Bacillales</taxon>
        <taxon>Paenibacillaceae</taxon>
        <taxon>Paenibacillus</taxon>
    </lineage>
</organism>
<dbReference type="PANTHER" id="PTHR30126:SF78">
    <property type="entry name" value="HTH LYSR-TYPE DOMAIN-CONTAINING PROTEIN"/>
    <property type="match status" value="1"/>
</dbReference>
<comment type="caution">
    <text evidence="5">The sequence shown here is derived from an EMBL/GenBank/DDBJ whole genome shotgun (WGS) entry which is preliminary data.</text>
</comment>
<evidence type="ECO:0000256" key="2">
    <source>
        <dbReference type="ARBA" id="ARBA00023015"/>
    </source>
</evidence>
<evidence type="ECO:0000256" key="1">
    <source>
        <dbReference type="ARBA" id="ARBA00009437"/>
    </source>
</evidence>
<protein>
    <submittedName>
        <fullName evidence="5">Substrate-binding domain-containing protein</fullName>
    </submittedName>
</protein>
<accession>A0ABT2UGU9</accession>
<dbReference type="CDD" id="cd05466">
    <property type="entry name" value="PBP2_LTTR_substrate"/>
    <property type="match status" value="1"/>
</dbReference>
<dbReference type="EMBL" id="JAOQIO010000069">
    <property type="protein sequence ID" value="MCU6793865.1"/>
    <property type="molecule type" value="Genomic_DNA"/>
</dbReference>
<feature type="domain" description="LysR substrate-binding" evidence="4">
    <location>
        <begin position="43"/>
        <end position="122"/>
    </location>
</feature>
<sequence>MQIVQKVGKNIKFTSEGKHLVDYARKSLQEDQRFKEFIINLKSEVQGTLRLGVSSHFTQYRLAPILQQFLKLYPKTEIFLNTSTNQEIFQALENGVLHVGIVRGEFNWINQKYLMSEDPFYIISKNEIDLEQLVTHGLGYSIVYQSG</sequence>
<keyword evidence="3" id="KW-0804">Transcription</keyword>
<proteinExistence type="inferred from homology"/>
<dbReference type="Gene3D" id="3.40.190.290">
    <property type="match status" value="1"/>
</dbReference>
<evidence type="ECO:0000259" key="4">
    <source>
        <dbReference type="Pfam" id="PF03466"/>
    </source>
</evidence>
<dbReference type="SUPFAM" id="SSF53850">
    <property type="entry name" value="Periplasmic binding protein-like II"/>
    <property type="match status" value="1"/>
</dbReference>
<keyword evidence="2" id="KW-0805">Transcription regulation</keyword>
<dbReference type="Proteomes" id="UP001652445">
    <property type="component" value="Unassembled WGS sequence"/>
</dbReference>
<dbReference type="InterPro" id="IPR005119">
    <property type="entry name" value="LysR_subst-bd"/>
</dbReference>
<evidence type="ECO:0000256" key="3">
    <source>
        <dbReference type="ARBA" id="ARBA00023163"/>
    </source>
</evidence>
<dbReference type="RefSeq" id="WP_262685089.1">
    <property type="nucleotide sequence ID" value="NZ_JAOQIO010000069.1"/>
</dbReference>
<evidence type="ECO:0000313" key="5">
    <source>
        <dbReference type="EMBL" id="MCU6793865.1"/>
    </source>
</evidence>
<dbReference type="Pfam" id="PF03466">
    <property type="entry name" value="LysR_substrate"/>
    <property type="match status" value="1"/>
</dbReference>
<name>A0ABT2UGU9_9BACL</name>
<gene>
    <name evidence="5" type="ORF">OB236_17320</name>
</gene>